<protein>
    <recommendedName>
        <fullName evidence="2">LytR/CpsA/Psr regulator C-terminal domain-containing protein</fullName>
    </recommendedName>
</protein>
<dbReference type="Gene3D" id="3.30.70.2390">
    <property type="match status" value="1"/>
</dbReference>
<evidence type="ECO:0000259" key="2">
    <source>
        <dbReference type="Pfam" id="PF13399"/>
    </source>
</evidence>
<dbReference type="EMBL" id="BAABIM010000002">
    <property type="protein sequence ID" value="GAA4685903.1"/>
    <property type="molecule type" value="Genomic_DNA"/>
</dbReference>
<dbReference type="Pfam" id="PF13399">
    <property type="entry name" value="LytR_C"/>
    <property type="match status" value="1"/>
</dbReference>
<evidence type="ECO:0000313" key="3">
    <source>
        <dbReference type="EMBL" id="GAA4685903.1"/>
    </source>
</evidence>
<keyword evidence="4" id="KW-1185">Reference proteome</keyword>
<proteinExistence type="predicted"/>
<feature type="signal peptide" evidence="1">
    <location>
        <begin position="1"/>
        <end position="18"/>
    </location>
</feature>
<gene>
    <name evidence="3" type="ORF">GCM10023226_24530</name>
</gene>
<dbReference type="InterPro" id="IPR027381">
    <property type="entry name" value="LytR/CpsA/Psr_C"/>
</dbReference>
<accession>A0ABP8WAV4</accession>
<feature type="domain" description="LytR/CpsA/Psr regulator C-terminal" evidence="2">
    <location>
        <begin position="46"/>
        <end position="133"/>
    </location>
</feature>
<name>A0ABP8WAV4_9ACTN</name>
<feature type="chain" id="PRO_5045518319" description="LytR/CpsA/Psr regulator C-terminal domain-containing protein" evidence="1">
    <location>
        <begin position="19"/>
        <end position="168"/>
    </location>
</feature>
<evidence type="ECO:0000313" key="4">
    <source>
        <dbReference type="Proteomes" id="UP001500621"/>
    </source>
</evidence>
<sequence length="168" mass="17097">MLAALLVGGAAWAWSALTAPLPGGETAASLCEPQTAPAGEPIRPDDVVVSVLNASSRLGLASVTLDSLESRGFVPGRQGNAPADADVARVEVWAEDPGNPSARLVASFFGPRTPVVARDTDGGGVTVVVGERFDDVGRGRQRVVPQEETVICGPLPDTEADTDVAAAG</sequence>
<organism evidence="3 4">
    <name type="scientific">Nocardioides nanhaiensis</name>
    <dbReference type="NCBI Taxonomy" id="1476871"/>
    <lineage>
        <taxon>Bacteria</taxon>
        <taxon>Bacillati</taxon>
        <taxon>Actinomycetota</taxon>
        <taxon>Actinomycetes</taxon>
        <taxon>Propionibacteriales</taxon>
        <taxon>Nocardioidaceae</taxon>
        <taxon>Nocardioides</taxon>
    </lineage>
</organism>
<reference evidence="4" key="1">
    <citation type="journal article" date="2019" name="Int. J. Syst. Evol. Microbiol.">
        <title>The Global Catalogue of Microorganisms (GCM) 10K type strain sequencing project: providing services to taxonomists for standard genome sequencing and annotation.</title>
        <authorList>
            <consortium name="The Broad Institute Genomics Platform"/>
            <consortium name="The Broad Institute Genome Sequencing Center for Infectious Disease"/>
            <person name="Wu L."/>
            <person name="Ma J."/>
        </authorList>
    </citation>
    <scope>NUCLEOTIDE SEQUENCE [LARGE SCALE GENOMIC DNA]</scope>
    <source>
        <strain evidence="4">JCM 18127</strain>
    </source>
</reference>
<comment type="caution">
    <text evidence="3">The sequence shown here is derived from an EMBL/GenBank/DDBJ whole genome shotgun (WGS) entry which is preliminary data.</text>
</comment>
<keyword evidence="1" id="KW-0732">Signal</keyword>
<evidence type="ECO:0000256" key="1">
    <source>
        <dbReference type="SAM" id="SignalP"/>
    </source>
</evidence>
<dbReference type="Proteomes" id="UP001500621">
    <property type="component" value="Unassembled WGS sequence"/>
</dbReference>